<dbReference type="RefSeq" id="WP_209864672.1">
    <property type="nucleotide sequence ID" value="NZ_JAGGLD010000006.1"/>
</dbReference>
<organism evidence="2 3">
    <name type="scientific">Paenibacillus shirakamiensis</name>
    <dbReference type="NCBI Taxonomy" id="1265935"/>
    <lineage>
        <taxon>Bacteria</taxon>
        <taxon>Bacillati</taxon>
        <taxon>Bacillota</taxon>
        <taxon>Bacilli</taxon>
        <taxon>Bacillales</taxon>
        <taxon>Paenibacillaceae</taxon>
        <taxon>Paenibacillus</taxon>
    </lineage>
</organism>
<dbReference type="Gene3D" id="3.40.50.2000">
    <property type="entry name" value="Glycogen Phosphorylase B"/>
    <property type="match status" value="2"/>
</dbReference>
<keyword evidence="3" id="KW-1185">Reference proteome</keyword>
<evidence type="ECO:0000313" key="2">
    <source>
        <dbReference type="EMBL" id="MBP2002144.1"/>
    </source>
</evidence>
<accession>A0ABS4JKB1</accession>
<proteinExistence type="predicted"/>
<name>A0ABS4JKB1_9BACL</name>
<dbReference type="Proteomes" id="UP001519288">
    <property type="component" value="Unassembled WGS sequence"/>
</dbReference>
<dbReference type="PANTHER" id="PTHR45947">
    <property type="entry name" value="SULFOQUINOVOSYL TRANSFERASE SQD2"/>
    <property type="match status" value="1"/>
</dbReference>
<evidence type="ECO:0000259" key="1">
    <source>
        <dbReference type="Pfam" id="PF00534"/>
    </source>
</evidence>
<sequence length="349" mass="40045">MKFMFAIVTLCHGGAQRMLAEITNGLSDRGHEVTIVMPEQGVIEYEIRSHVVRVPGLDLLAHHFPEADILVSNFYTTVQPVQEASEQGKGLHIRLALCYEPPFLDDNQSSFPSYHLTQNLLVLSDWQQDLIQLLHGVKGEIVPIGVSPFFYNMNIRSHFEGPLQITAILRRIENNFSWHREQHYLVAEMDRVLDKHPDIIINLICPPNEFAESQWLQNLRDTGKYRVLTPADDVELRYHYNHTDIFVSSGTYDAGSLPGLEAMRCGAALATVYSGGNREYGRHERNCLMSYRYENRLADDVNRLIEEEELRLRLSAAGEKASYHYVWEKSIEAFERAVQLILARSPLHR</sequence>
<dbReference type="CDD" id="cd03801">
    <property type="entry name" value="GT4_PimA-like"/>
    <property type="match status" value="1"/>
</dbReference>
<dbReference type="PANTHER" id="PTHR45947:SF3">
    <property type="entry name" value="SULFOQUINOVOSYL TRANSFERASE SQD2"/>
    <property type="match status" value="1"/>
</dbReference>
<dbReference type="EMBL" id="JAGGLD010000006">
    <property type="protein sequence ID" value="MBP2002144.1"/>
    <property type="molecule type" value="Genomic_DNA"/>
</dbReference>
<comment type="caution">
    <text evidence="2">The sequence shown here is derived from an EMBL/GenBank/DDBJ whole genome shotgun (WGS) entry which is preliminary data.</text>
</comment>
<dbReference type="InterPro" id="IPR001296">
    <property type="entry name" value="Glyco_trans_1"/>
</dbReference>
<protein>
    <submittedName>
        <fullName evidence="2">Glycosyltransferase involved in cell wall biosynthesis</fullName>
    </submittedName>
</protein>
<reference evidence="2 3" key="1">
    <citation type="submission" date="2021-03" db="EMBL/GenBank/DDBJ databases">
        <title>Genomic Encyclopedia of Type Strains, Phase IV (KMG-IV): sequencing the most valuable type-strain genomes for metagenomic binning, comparative biology and taxonomic classification.</title>
        <authorList>
            <person name="Goeker M."/>
        </authorList>
    </citation>
    <scope>NUCLEOTIDE SEQUENCE [LARGE SCALE GENOMIC DNA]</scope>
    <source>
        <strain evidence="2 3">DSM 26806</strain>
    </source>
</reference>
<dbReference type="Pfam" id="PF00534">
    <property type="entry name" value="Glycos_transf_1"/>
    <property type="match status" value="1"/>
</dbReference>
<feature type="domain" description="Glycosyl transferase family 1" evidence="1">
    <location>
        <begin position="175"/>
        <end position="320"/>
    </location>
</feature>
<gene>
    <name evidence="2" type="ORF">J2Z69_003201</name>
</gene>
<dbReference type="SUPFAM" id="SSF53756">
    <property type="entry name" value="UDP-Glycosyltransferase/glycogen phosphorylase"/>
    <property type="match status" value="1"/>
</dbReference>
<evidence type="ECO:0000313" key="3">
    <source>
        <dbReference type="Proteomes" id="UP001519288"/>
    </source>
</evidence>
<dbReference type="InterPro" id="IPR050194">
    <property type="entry name" value="Glycosyltransferase_grp1"/>
</dbReference>